<proteinExistence type="predicted"/>
<name>A0ACD5X129_AVESA</name>
<organism evidence="1 2">
    <name type="scientific">Avena sativa</name>
    <name type="common">Oat</name>
    <dbReference type="NCBI Taxonomy" id="4498"/>
    <lineage>
        <taxon>Eukaryota</taxon>
        <taxon>Viridiplantae</taxon>
        <taxon>Streptophyta</taxon>
        <taxon>Embryophyta</taxon>
        <taxon>Tracheophyta</taxon>
        <taxon>Spermatophyta</taxon>
        <taxon>Magnoliopsida</taxon>
        <taxon>Liliopsida</taxon>
        <taxon>Poales</taxon>
        <taxon>Poaceae</taxon>
        <taxon>BOP clade</taxon>
        <taxon>Pooideae</taxon>
        <taxon>Poodae</taxon>
        <taxon>Poeae</taxon>
        <taxon>Poeae Chloroplast Group 1 (Aveneae type)</taxon>
        <taxon>Aveninae</taxon>
        <taxon>Avena</taxon>
    </lineage>
</organism>
<reference evidence="1" key="1">
    <citation type="submission" date="2021-05" db="EMBL/GenBank/DDBJ databases">
        <authorList>
            <person name="Scholz U."/>
            <person name="Mascher M."/>
            <person name="Fiebig A."/>
        </authorList>
    </citation>
    <scope>NUCLEOTIDE SEQUENCE [LARGE SCALE GENOMIC DNA]</scope>
</reference>
<evidence type="ECO:0000313" key="1">
    <source>
        <dbReference type="EnsemblPlants" id="AVESA.00010b.r2.4DG0735190.1.CDS.1"/>
    </source>
</evidence>
<dbReference type="EnsemblPlants" id="AVESA.00010b.r2.4DG0735190.1">
    <property type="protein sequence ID" value="AVESA.00010b.r2.4DG0735190.1.CDS.1"/>
    <property type="gene ID" value="AVESA.00010b.r2.4DG0735190"/>
</dbReference>
<sequence>MASSSMCVTTLSGGEASALPPDSGVAKGAGAASGWVIMASVAVVCATDADLSAGADFSVDLKMPPHITPLKISPRLFPTATVSHHFPEVLAADASGLLLLHADQGPAAGPIFVDLPGRSEAKPSAFLPGYFVLDANNSTSFSIPNAENFMDSDKVGLIPSPDGGPYVVAELQHAIGRSEVTILEYKSVDGTWAEHTFDNPVRDRRLAPHGSFPHNGSIWWVDLSVGLIGWDRLTTMY</sequence>
<evidence type="ECO:0000313" key="2">
    <source>
        <dbReference type="Proteomes" id="UP001732700"/>
    </source>
</evidence>
<dbReference type="Proteomes" id="UP001732700">
    <property type="component" value="Chromosome 4D"/>
</dbReference>
<protein>
    <submittedName>
        <fullName evidence="1">Uncharacterized protein</fullName>
    </submittedName>
</protein>
<accession>A0ACD5X129</accession>
<keyword evidence="2" id="KW-1185">Reference proteome</keyword>
<reference evidence="1" key="2">
    <citation type="submission" date="2025-09" db="UniProtKB">
        <authorList>
            <consortium name="EnsemblPlants"/>
        </authorList>
    </citation>
    <scope>IDENTIFICATION</scope>
</reference>